<dbReference type="EMBL" id="CM042888">
    <property type="protein sequence ID" value="KAI4326173.1"/>
    <property type="molecule type" value="Genomic_DNA"/>
</dbReference>
<gene>
    <name evidence="1" type="ORF">MLD38_031512</name>
</gene>
<protein>
    <submittedName>
        <fullName evidence="1">Uncharacterized protein</fullName>
    </submittedName>
</protein>
<dbReference type="Proteomes" id="UP001057402">
    <property type="component" value="Chromosome 9"/>
</dbReference>
<evidence type="ECO:0000313" key="1">
    <source>
        <dbReference type="EMBL" id="KAI4326173.1"/>
    </source>
</evidence>
<sequence>MSIRGEAEMFSWKGQYADPSYAPPQAKRKSRHHKKEFIGWGSRELIAFLKSVGIDTSQVISQQDVSRIITKYVNDNGLINSAKKKRIVCDENLLSLFGKKGILKNKVYDLLGSHYAENHDDSESAEDLPWGSDVNDVSVERKGNLSEGQPKPKRQVVERPKSCFAAVVPDNMKFVYLRKSLVCDLMKDLDLFKGKVVGSFVRTKSDPNDFLQKNHFLLGEVTGLKMASKCTDADTQLLFQVAGLIKDVPLPMLSDDNFAVEECEDLLRRVKEGLLKRPTVAGFEAKARVLHEDITKNWLTREIAKLDTLIDRANEKGWRRELSEYLDRRKLLQSPEEQSRLLAEMPKVIADERELGSTTTTINPEAAVETKGPPTTSGRTSVTDAERLVQKSNDKAPADFWLPVLAKGPKDWSTIDYNQPKAVSGLDEDGSALTDVDINQTFENSKHEEKPLHQVGECSEHGNDKTGINPPMIDLTCEDEDEEIKLPRSDNQQIDVNDSSMVWHYRDPQGNVQGPFTLELLQCWSEVGYFHKDFKVWMTGQSPSSAVKLTEVLFGQMFSK</sequence>
<proteinExistence type="predicted"/>
<organism evidence="1 2">
    <name type="scientific">Melastoma candidum</name>
    <dbReference type="NCBI Taxonomy" id="119954"/>
    <lineage>
        <taxon>Eukaryota</taxon>
        <taxon>Viridiplantae</taxon>
        <taxon>Streptophyta</taxon>
        <taxon>Embryophyta</taxon>
        <taxon>Tracheophyta</taxon>
        <taxon>Spermatophyta</taxon>
        <taxon>Magnoliopsida</taxon>
        <taxon>eudicotyledons</taxon>
        <taxon>Gunneridae</taxon>
        <taxon>Pentapetalae</taxon>
        <taxon>rosids</taxon>
        <taxon>malvids</taxon>
        <taxon>Myrtales</taxon>
        <taxon>Melastomataceae</taxon>
        <taxon>Melastomatoideae</taxon>
        <taxon>Melastomateae</taxon>
        <taxon>Melastoma</taxon>
    </lineage>
</organism>
<evidence type="ECO:0000313" key="2">
    <source>
        <dbReference type="Proteomes" id="UP001057402"/>
    </source>
</evidence>
<name>A0ACB9MPD1_9MYRT</name>
<keyword evidence="2" id="KW-1185">Reference proteome</keyword>
<accession>A0ACB9MPD1</accession>
<comment type="caution">
    <text evidence="1">The sequence shown here is derived from an EMBL/GenBank/DDBJ whole genome shotgun (WGS) entry which is preliminary data.</text>
</comment>
<reference evidence="2" key="1">
    <citation type="journal article" date="2023" name="Front. Plant Sci.">
        <title>Chromosomal-level genome assembly of Melastoma candidum provides insights into trichome evolution.</title>
        <authorList>
            <person name="Zhong Y."/>
            <person name="Wu W."/>
            <person name="Sun C."/>
            <person name="Zou P."/>
            <person name="Liu Y."/>
            <person name="Dai S."/>
            <person name="Zhou R."/>
        </authorList>
    </citation>
    <scope>NUCLEOTIDE SEQUENCE [LARGE SCALE GENOMIC DNA]</scope>
</reference>